<evidence type="ECO:0000313" key="1">
    <source>
        <dbReference type="EMBL" id="CAL2108427.1"/>
    </source>
</evidence>
<proteinExistence type="predicted"/>
<dbReference type="RefSeq" id="WP_348705015.1">
    <property type="nucleotide sequence ID" value="NZ_CAXIYA010000030.1"/>
</dbReference>
<organism evidence="1 2">
    <name type="scientific">Tenacibaculum vairaonense</name>
    <dbReference type="NCBI Taxonomy" id="3137860"/>
    <lineage>
        <taxon>Bacteria</taxon>
        <taxon>Pseudomonadati</taxon>
        <taxon>Bacteroidota</taxon>
        <taxon>Flavobacteriia</taxon>
        <taxon>Flavobacteriales</taxon>
        <taxon>Flavobacteriaceae</taxon>
        <taxon>Tenacibaculum</taxon>
    </lineage>
</organism>
<evidence type="ECO:0000313" key="2">
    <source>
        <dbReference type="Proteomes" id="UP001497602"/>
    </source>
</evidence>
<dbReference type="EMBL" id="CAXJRC010000045">
    <property type="protein sequence ID" value="CAL2108427.1"/>
    <property type="molecule type" value="Genomic_DNA"/>
</dbReference>
<comment type="caution">
    <text evidence="1">The sequence shown here is derived from an EMBL/GenBank/DDBJ whole genome shotgun (WGS) entry which is preliminary data.</text>
</comment>
<sequence length="800" mass="93157">MKIRNINDIQDFELPLQLNISFRKVFEVFQKYASNDLKEHPFHESAKRMIQEIEKYPELIEGFSDFTLLEKYEEIIDILLEPLFPEMLSGNEIKAASIPFSFTAFKFTERFASIIQNAGEGYDLQARNFEDDLMYIYSCTLILAIVYNYPIDLKRPFFFDIPDTQLGIMKHYRVAFNGDFMEVYPTENAPKITQEDIKVLLDNFDNIEIWREKFPPNSYIFKGFGIMNLFDVTADETLSAIRTNLLEKDDGSIVEKLQTSLQEFYTIKDLKVGFSVFDISNIQSESLRVKKSESLVIEEGAAIACNDFFCHYILNKIFSDTETVVLSDVEAYGRNTNQNQFYKKLEAHDIGSIILIPIKTTNEKDLVLLEIASPRAYELNSVNKQKLKDIIPVFEAAAERNSEEFLNILEATIQEHYTSIHPSVKWRFYEAAENYQNALYAKEEDAKIEQIVFEDVYPLYGQIDISGSSIARNLAIKEDLTTQLTLAINVLCEACKTEELPIYEELMFRVKEYLNEVKTGLKAGDEVGILDFLKKDIYPVFNHIKEIDTSLKDLVKTYTNSLDKNLQVVYNKRKSYEESVTKLNDKLAKFIDKKQEEAQAMFPHYFERYKTDGVEYNMYIGQALTKQKKFDDLYLYNLRLWQLQTMCEMENLANVTRKTLTHDLKVASLILVHSNSLAIKFRMDEKQFDVDGAYNIRYEIIKKRIDKAYIKNTNERLTVPGKIAIVYSQEKDAREYTKYIKYLQSKNLLGELEQLELEDLQGVSGLKAMRVEVIYHDENNKKPTISVEELFMDLKKELKS</sequence>
<accession>A0ABM9PRI7</accession>
<protein>
    <recommendedName>
        <fullName evidence="3">GAF domain-containing protein</fullName>
    </recommendedName>
</protein>
<name>A0ABM9PRI7_9FLAO</name>
<dbReference type="Proteomes" id="UP001497602">
    <property type="component" value="Unassembled WGS sequence"/>
</dbReference>
<reference evidence="1 2" key="1">
    <citation type="submission" date="2024-05" db="EMBL/GenBank/DDBJ databases">
        <authorList>
            <person name="Duchaud E."/>
        </authorList>
    </citation>
    <scope>NUCLEOTIDE SEQUENCE [LARGE SCALE GENOMIC DNA]</scope>
    <source>
        <strain evidence="1">Ena-SAMPLE-TAB-13-05-2024-13:56:06:370-140305</strain>
    </source>
</reference>
<keyword evidence="2" id="KW-1185">Reference proteome</keyword>
<evidence type="ECO:0008006" key="3">
    <source>
        <dbReference type="Google" id="ProtNLM"/>
    </source>
</evidence>
<gene>
    <name evidence="1" type="ORF">T190115A13A_80002</name>
</gene>